<protein>
    <submittedName>
        <fullName evidence="2">Uncharacterized protein</fullName>
    </submittedName>
</protein>
<keyword evidence="1" id="KW-0732">Signal</keyword>
<reference evidence="2 3" key="1">
    <citation type="submission" date="2020-07" db="EMBL/GenBank/DDBJ databases">
        <authorList>
            <person name="Feng X."/>
        </authorList>
    </citation>
    <scope>NUCLEOTIDE SEQUENCE [LARGE SCALE GENOMIC DNA]</scope>
    <source>
        <strain evidence="2 3">JCM14086</strain>
    </source>
</reference>
<gene>
    <name evidence="2" type="ORF">H5P30_03180</name>
</gene>
<keyword evidence="3" id="KW-1185">Reference proteome</keyword>
<evidence type="ECO:0000256" key="1">
    <source>
        <dbReference type="SAM" id="SignalP"/>
    </source>
</evidence>
<evidence type="ECO:0000313" key="3">
    <source>
        <dbReference type="Proteomes" id="UP000525652"/>
    </source>
</evidence>
<accession>A0A7X1AXT0</accession>
<dbReference type="EMBL" id="JACHVA010000036">
    <property type="protein sequence ID" value="MBC2600780.1"/>
    <property type="molecule type" value="Genomic_DNA"/>
</dbReference>
<comment type="caution">
    <text evidence="2">The sequence shown here is derived from an EMBL/GenBank/DDBJ whole genome shotgun (WGS) entry which is preliminary data.</text>
</comment>
<dbReference type="Proteomes" id="UP000525652">
    <property type="component" value="Unassembled WGS sequence"/>
</dbReference>
<dbReference type="AlphaFoldDB" id="A0A7X1AXT0"/>
<sequence>MKLLIAILLCFTFGPPVLAESRSKLTFEIQLMKEDDLISAPRWVTVPGSKAHISVGQEYKPTDSITMNLGVEAGSICSLNGDQVTYAVVLCVRKLKEDKGDPETQLIATFDPEEYFLTGKMEVGSSTTFTLENNKTIRLIISRVVSESYPNQT</sequence>
<feature type="signal peptide" evidence="1">
    <location>
        <begin position="1"/>
        <end position="19"/>
    </location>
</feature>
<evidence type="ECO:0000313" key="2">
    <source>
        <dbReference type="EMBL" id="MBC2600780.1"/>
    </source>
</evidence>
<feature type="chain" id="PRO_5030913916" evidence="1">
    <location>
        <begin position="20"/>
        <end position="153"/>
    </location>
</feature>
<name>A0A7X1AXT0_9BACT</name>
<dbReference type="RefSeq" id="WP_185691518.1">
    <property type="nucleotide sequence ID" value="NZ_JACHVA010000036.1"/>
</dbReference>
<proteinExistence type="predicted"/>
<organism evidence="2 3">
    <name type="scientific">Puniceicoccus vermicola</name>
    <dbReference type="NCBI Taxonomy" id="388746"/>
    <lineage>
        <taxon>Bacteria</taxon>
        <taxon>Pseudomonadati</taxon>
        <taxon>Verrucomicrobiota</taxon>
        <taxon>Opitutia</taxon>
        <taxon>Puniceicoccales</taxon>
        <taxon>Puniceicoccaceae</taxon>
        <taxon>Puniceicoccus</taxon>
    </lineage>
</organism>